<dbReference type="CDD" id="cd00685">
    <property type="entry name" value="Trans_IPPS_HT"/>
    <property type="match status" value="1"/>
</dbReference>
<dbReference type="SFLD" id="SFLDS00005">
    <property type="entry name" value="Isoprenoid_Synthase_Type_I"/>
    <property type="match status" value="1"/>
</dbReference>
<dbReference type="InterPro" id="IPR033749">
    <property type="entry name" value="Polyprenyl_synt_CS"/>
</dbReference>
<evidence type="ECO:0000313" key="7">
    <source>
        <dbReference type="EMBL" id="MEB3960689.1"/>
    </source>
</evidence>
<evidence type="ECO:0000256" key="2">
    <source>
        <dbReference type="ARBA" id="ARBA00006706"/>
    </source>
</evidence>
<sequence length="359" mass="38601">MTSTRISHVQAVEEALRGFFDERRQEAAAIAPVCAEAVTDLESCVLRGGKRVRPVFAWLGWLGAGGEEHGADAGPLRRVGAALELFHASALIHDDVIDASATRRGAPAVQVLYAGRHRSRCWNGNAELFGTGAAILLGDLAQNWADDLLHSSGLSARALARVAPVWSAQRAEVLHGQLLDVTAEVRGAEDIDTPLRVNEYKTASYTVARPLHIGAAVADADPHLIAAYRAFGHDIGVAFQLRDDLLGVFGAPEETGKPSGDDLVQGKRTMLFALALKYADEQDPDAAKFLRTRIGTPVDDDELATVRTVMTDVGAVDHIERDITRRTERALTALRTSTATAYAKDELTRLAISATQRAS</sequence>
<comment type="caution">
    <text evidence="7">The sequence shown here is derived from an EMBL/GenBank/DDBJ whole genome shotgun (WGS) entry which is preliminary data.</text>
</comment>
<evidence type="ECO:0000313" key="8">
    <source>
        <dbReference type="Proteomes" id="UP001352223"/>
    </source>
</evidence>
<dbReference type="RefSeq" id="WP_324767822.1">
    <property type="nucleotide sequence ID" value="NZ_BAAATS010000011.1"/>
</dbReference>
<dbReference type="SUPFAM" id="SSF48576">
    <property type="entry name" value="Terpenoid synthases"/>
    <property type="match status" value="1"/>
</dbReference>
<dbReference type="EMBL" id="JAOZYB010000058">
    <property type="protein sequence ID" value="MEB3960689.1"/>
    <property type="molecule type" value="Genomic_DNA"/>
</dbReference>
<keyword evidence="5" id="KW-0460">Magnesium</keyword>
<evidence type="ECO:0000256" key="3">
    <source>
        <dbReference type="ARBA" id="ARBA00022679"/>
    </source>
</evidence>
<keyword evidence="4" id="KW-0479">Metal-binding</keyword>
<dbReference type="PANTHER" id="PTHR12001">
    <property type="entry name" value="GERANYLGERANYL PYROPHOSPHATE SYNTHASE"/>
    <property type="match status" value="1"/>
</dbReference>
<dbReference type="PROSITE" id="PS00444">
    <property type="entry name" value="POLYPRENYL_SYNTHASE_2"/>
    <property type="match status" value="1"/>
</dbReference>
<evidence type="ECO:0000256" key="5">
    <source>
        <dbReference type="ARBA" id="ARBA00022842"/>
    </source>
</evidence>
<organism evidence="7 8">
    <name type="scientific">Streptomyces kunmingensis</name>
    <dbReference type="NCBI Taxonomy" id="68225"/>
    <lineage>
        <taxon>Bacteria</taxon>
        <taxon>Bacillati</taxon>
        <taxon>Actinomycetota</taxon>
        <taxon>Actinomycetes</taxon>
        <taxon>Kitasatosporales</taxon>
        <taxon>Streptomycetaceae</taxon>
        <taxon>Streptomyces</taxon>
    </lineage>
</organism>
<evidence type="ECO:0000256" key="6">
    <source>
        <dbReference type="RuleBase" id="RU004466"/>
    </source>
</evidence>
<keyword evidence="3 6" id="KW-0808">Transferase</keyword>
<evidence type="ECO:0000256" key="4">
    <source>
        <dbReference type="ARBA" id="ARBA00022723"/>
    </source>
</evidence>
<keyword evidence="8" id="KW-1185">Reference proteome</keyword>
<dbReference type="PANTHER" id="PTHR12001:SF85">
    <property type="entry name" value="SHORT CHAIN ISOPRENYL DIPHOSPHATE SYNTHASE"/>
    <property type="match status" value="1"/>
</dbReference>
<proteinExistence type="inferred from homology"/>
<name>A0ABU6C7J8_9ACTN</name>
<dbReference type="Proteomes" id="UP001352223">
    <property type="component" value="Unassembled WGS sequence"/>
</dbReference>
<comment type="similarity">
    <text evidence="2 6">Belongs to the FPP/GGPP synthase family.</text>
</comment>
<dbReference type="PROSITE" id="PS00723">
    <property type="entry name" value="POLYPRENYL_SYNTHASE_1"/>
    <property type="match status" value="1"/>
</dbReference>
<accession>A0ABU6C7J8</accession>
<reference evidence="7 8" key="1">
    <citation type="submission" date="2022-10" db="EMBL/GenBank/DDBJ databases">
        <authorList>
            <person name="Xie J."/>
            <person name="Shen N."/>
        </authorList>
    </citation>
    <scope>NUCLEOTIDE SEQUENCE [LARGE SCALE GENOMIC DNA]</scope>
    <source>
        <strain evidence="7 8">DSM 41681</strain>
    </source>
</reference>
<protein>
    <submittedName>
        <fullName evidence="7">Polyprenyl synthetase family protein</fullName>
    </submittedName>
</protein>
<dbReference type="InterPro" id="IPR008949">
    <property type="entry name" value="Isoprenoid_synthase_dom_sf"/>
</dbReference>
<dbReference type="Pfam" id="PF00348">
    <property type="entry name" value="polyprenyl_synt"/>
    <property type="match status" value="1"/>
</dbReference>
<gene>
    <name evidence="7" type="ORF">OKJ48_10605</name>
</gene>
<evidence type="ECO:0000256" key="1">
    <source>
        <dbReference type="ARBA" id="ARBA00001946"/>
    </source>
</evidence>
<dbReference type="Gene3D" id="1.10.600.10">
    <property type="entry name" value="Farnesyl Diphosphate Synthase"/>
    <property type="match status" value="1"/>
</dbReference>
<comment type="cofactor">
    <cofactor evidence="1">
        <name>Mg(2+)</name>
        <dbReference type="ChEBI" id="CHEBI:18420"/>
    </cofactor>
</comment>
<dbReference type="InterPro" id="IPR000092">
    <property type="entry name" value="Polyprenyl_synt"/>
</dbReference>